<gene>
    <name evidence="3" type="ORF">HYPSUDRAFT_34777</name>
</gene>
<protein>
    <recommendedName>
        <fullName evidence="2">DUF6534 domain-containing protein</fullName>
    </recommendedName>
</protein>
<sequence length="285" mass="31331">MTMSPTSGSFKFPKQVYKDATSILLGHMANWILYGILLVQVYLYYTAFAKDRRILKFIVFVQLLLETTQTVTLAHDIIQHFTIAYTIGPSVLDEIGTLWLSIPLMIGLIASITQGFYCYRVGVLTQSKYAVALISMLSVSQLSAAISVTIQVKHGNLATELLSENTILTGIGVWGGCSLACDVVIAVIMSYFLRKRDSGFEHTHNIIVRLTRLSIETGCITALSAAALLVLVYLPGHLPYYSIAASIVAKTYSNSMMAILNSRVKPVSNVPQFATPLWNESVKPI</sequence>
<dbReference type="OMA" id="GHMANWI"/>
<feature type="domain" description="DUF6534" evidence="2">
    <location>
        <begin position="178"/>
        <end position="264"/>
    </location>
</feature>
<evidence type="ECO:0000259" key="2">
    <source>
        <dbReference type="Pfam" id="PF20152"/>
    </source>
</evidence>
<keyword evidence="1" id="KW-0812">Transmembrane</keyword>
<feature type="transmembrane region" description="Helical" evidence="1">
    <location>
        <begin position="20"/>
        <end position="45"/>
    </location>
</feature>
<feature type="transmembrane region" description="Helical" evidence="1">
    <location>
        <begin position="171"/>
        <end position="193"/>
    </location>
</feature>
<evidence type="ECO:0000256" key="1">
    <source>
        <dbReference type="SAM" id="Phobius"/>
    </source>
</evidence>
<feature type="transmembrane region" description="Helical" evidence="1">
    <location>
        <begin position="98"/>
        <end position="117"/>
    </location>
</feature>
<reference evidence="4" key="1">
    <citation type="submission" date="2014-04" db="EMBL/GenBank/DDBJ databases">
        <title>Evolutionary Origins and Diversification of the Mycorrhizal Mutualists.</title>
        <authorList>
            <consortium name="DOE Joint Genome Institute"/>
            <consortium name="Mycorrhizal Genomics Consortium"/>
            <person name="Kohler A."/>
            <person name="Kuo A."/>
            <person name="Nagy L.G."/>
            <person name="Floudas D."/>
            <person name="Copeland A."/>
            <person name="Barry K.W."/>
            <person name="Cichocki N."/>
            <person name="Veneault-Fourrey C."/>
            <person name="LaButti K."/>
            <person name="Lindquist E.A."/>
            <person name="Lipzen A."/>
            <person name="Lundell T."/>
            <person name="Morin E."/>
            <person name="Murat C."/>
            <person name="Riley R."/>
            <person name="Ohm R."/>
            <person name="Sun H."/>
            <person name="Tunlid A."/>
            <person name="Henrissat B."/>
            <person name="Grigoriev I.V."/>
            <person name="Hibbett D.S."/>
            <person name="Martin F."/>
        </authorList>
    </citation>
    <scope>NUCLEOTIDE SEQUENCE [LARGE SCALE GENOMIC DNA]</scope>
    <source>
        <strain evidence="4">FD-334 SS-4</strain>
    </source>
</reference>
<keyword evidence="1" id="KW-0472">Membrane</keyword>
<proteinExistence type="predicted"/>
<evidence type="ECO:0000313" key="3">
    <source>
        <dbReference type="EMBL" id="KJA27658.1"/>
    </source>
</evidence>
<organism evidence="3 4">
    <name type="scientific">Hypholoma sublateritium (strain FD-334 SS-4)</name>
    <dbReference type="NCBI Taxonomy" id="945553"/>
    <lineage>
        <taxon>Eukaryota</taxon>
        <taxon>Fungi</taxon>
        <taxon>Dikarya</taxon>
        <taxon>Basidiomycota</taxon>
        <taxon>Agaricomycotina</taxon>
        <taxon>Agaricomycetes</taxon>
        <taxon>Agaricomycetidae</taxon>
        <taxon>Agaricales</taxon>
        <taxon>Agaricineae</taxon>
        <taxon>Strophariaceae</taxon>
        <taxon>Hypholoma</taxon>
    </lineage>
</organism>
<feature type="transmembrane region" description="Helical" evidence="1">
    <location>
        <begin position="129"/>
        <end position="151"/>
    </location>
</feature>
<dbReference type="AlphaFoldDB" id="A0A0D2MUJ6"/>
<keyword evidence="1" id="KW-1133">Transmembrane helix</keyword>
<feature type="transmembrane region" description="Helical" evidence="1">
    <location>
        <begin position="213"/>
        <end position="234"/>
    </location>
</feature>
<dbReference type="Pfam" id="PF20152">
    <property type="entry name" value="DUF6534"/>
    <property type="match status" value="1"/>
</dbReference>
<dbReference type="PANTHER" id="PTHR40465">
    <property type="entry name" value="CHROMOSOME 1, WHOLE GENOME SHOTGUN SEQUENCE"/>
    <property type="match status" value="1"/>
</dbReference>
<evidence type="ECO:0000313" key="4">
    <source>
        <dbReference type="Proteomes" id="UP000054270"/>
    </source>
</evidence>
<keyword evidence="4" id="KW-1185">Reference proteome</keyword>
<accession>A0A0D2MUJ6</accession>
<dbReference type="InterPro" id="IPR045339">
    <property type="entry name" value="DUF6534"/>
</dbReference>
<dbReference type="PANTHER" id="PTHR40465:SF1">
    <property type="entry name" value="DUF6534 DOMAIN-CONTAINING PROTEIN"/>
    <property type="match status" value="1"/>
</dbReference>
<dbReference type="OrthoDB" id="2681808at2759"/>
<name>A0A0D2MUJ6_HYPSF</name>
<dbReference type="EMBL" id="KN817523">
    <property type="protein sequence ID" value="KJA27658.1"/>
    <property type="molecule type" value="Genomic_DNA"/>
</dbReference>
<feature type="transmembrane region" description="Helical" evidence="1">
    <location>
        <begin position="57"/>
        <end position="78"/>
    </location>
</feature>
<dbReference type="Proteomes" id="UP000054270">
    <property type="component" value="Unassembled WGS sequence"/>
</dbReference>